<reference evidence="1" key="1">
    <citation type="journal article" date="2023" name="Front. Mar. Sci.">
        <title>A new Merluccius polli reference genome to investigate the effects of global change in West African waters.</title>
        <authorList>
            <person name="Mateo J.L."/>
            <person name="Blanco-Fernandez C."/>
            <person name="Garcia-Vazquez E."/>
            <person name="Machado-Schiaffino G."/>
        </authorList>
    </citation>
    <scope>NUCLEOTIDE SEQUENCE</scope>
    <source>
        <strain evidence="1">C29</strain>
        <tissue evidence="1">Fin</tissue>
    </source>
</reference>
<evidence type="ECO:0000313" key="1">
    <source>
        <dbReference type="EMBL" id="KAK0150615.1"/>
    </source>
</evidence>
<sequence>MDLRKLIDYRLELIKKTQVEYRGQLTKSGVTTPPIRAFMDDLTMTTTSAPGSRWILKGLEELITWARMSFKPVKSRSLVLKKGKSFIDHSDTFDQRETSEESLGKVFDCSLRDMASIQATNQELKAWLVAVDMSGLLGKFKAWIYQHGILPRILSSRFLRKWSGLPRSLSNITLYRKNNMLKLPISSLNDEFMVTCTREVLQNQESSDLKISQVTTGRKWKAAAACGLGSCTKPYCDKAKRKDMRAMIQEELRVSTTGSS</sequence>
<dbReference type="Proteomes" id="UP001174136">
    <property type="component" value="Unassembled WGS sequence"/>
</dbReference>
<dbReference type="EMBL" id="JAOPHQ010001456">
    <property type="protein sequence ID" value="KAK0150615.1"/>
    <property type="molecule type" value="Genomic_DNA"/>
</dbReference>
<protein>
    <recommendedName>
        <fullName evidence="3">Reverse transcriptase</fullName>
    </recommendedName>
</protein>
<organism evidence="1 2">
    <name type="scientific">Merluccius polli</name>
    <name type="common">Benguela hake</name>
    <name type="synonym">Merluccius cadenati</name>
    <dbReference type="NCBI Taxonomy" id="89951"/>
    <lineage>
        <taxon>Eukaryota</taxon>
        <taxon>Metazoa</taxon>
        <taxon>Chordata</taxon>
        <taxon>Craniata</taxon>
        <taxon>Vertebrata</taxon>
        <taxon>Euteleostomi</taxon>
        <taxon>Actinopterygii</taxon>
        <taxon>Neopterygii</taxon>
        <taxon>Teleostei</taxon>
        <taxon>Neoteleostei</taxon>
        <taxon>Acanthomorphata</taxon>
        <taxon>Zeiogadaria</taxon>
        <taxon>Gadariae</taxon>
        <taxon>Gadiformes</taxon>
        <taxon>Gadoidei</taxon>
        <taxon>Merlucciidae</taxon>
        <taxon>Merluccius</taxon>
    </lineage>
</organism>
<accession>A0AA47N2P2</accession>
<proteinExistence type="predicted"/>
<evidence type="ECO:0008006" key="3">
    <source>
        <dbReference type="Google" id="ProtNLM"/>
    </source>
</evidence>
<gene>
    <name evidence="1" type="ORF">N1851_008284</name>
</gene>
<dbReference type="AlphaFoldDB" id="A0AA47N2P2"/>
<evidence type="ECO:0000313" key="2">
    <source>
        <dbReference type="Proteomes" id="UP001174136"/>
    </source>
</evidence>
<name>A0AA47N2P2_MERPO</name>
<keyword evidence="2" id="KW-1185">Reference proteome</keyword>
<comment type="caution">
    <text evidence="1">The sequence shown here is derived from an EMBL/GenBank/DDBJ whole genome shotgun (WGS) entry which is preliminary data.</text>
</comment>